<accession>A0A8H5A8Q7</accession>
<comment type="caution">
    <text evidence="5">The sequence shown here is derived from an EMBL/GenBank/DDBJ whole genome shotgun (WGS) entry which is preliminary data.</text>
</comment>
<dbReference type="InterPro" id="IPR051609">
    <property type="entry name" value="NmrA/Isoflavone_reductase-like"/>
</dbReference>
<reference evidence="5" key="1">
    <citation type="submission" date="2020-02" db="EMBL/GenBank/DDBJ databases">
        <title>Identification and distribution of gene clusters putatively required for synthesis of sphingolipid metabolism inhibitors in phylogenetically diverse species of the filamentous fungus Fusarium.</title>
        <authorList>
            <person name="Kim H.-S."/>
            <person name="Busman M."/>
            <person name="Brown D.W."/>
            <person name="Divon H."/>
            <person name="Uhlig S."/>
            <person name="Proctor R.H."/>
        </authorList>
    </citation>
    <scope>NUCLEOTIDE SEQUENCE [LARGE SCALE GENOMIC DNA]</scope>
    <source>
        <strain evidence="5">NRRL 39464</strain>
    </source>
</reference>
<dbReference type="Gene3D" id="3.40.50.1820">
    <property type="entry name" value="alpha/beta hydrolase"/>
    <property type="match status" value="1"/>
</dbReference>
<dbReference type="SUPFAM" id="SSF53474">
    <property type="entry name" value="alpha/beta-Hydrolases"/>
    <property type="match status" value="1"/>
</dbReference>
<dbReference type="Proteomes" id="UP000558688">
    <property type="component" value="Unassembled WGS sequence"/>
</dbReference>
<evidence type="ECO:0000256" key="1">
    <source>
        <dbReference type="ARBA" id="ARBA00005725"/>
    </source>
</evidence>
<evidence type="ECO:0000256" key="2">
    <source>
        <dbReference type="ARBA" id="ARBA00022857"/>
    </source>
</evidence>
<dbReference type="Pfam" id="PF20434">
    <property type="entry name" value="BD-FAE"/>
    <property type="match status" value="1"/>
</dbReference>
<keyword evidence="2" id="KW-0521">NADP</keyword>
<evidence type="ECO:0000256" key="3">
    <source>
        <dbReference type="ARBA" id="ARBA00023002"/>
    </source>
</evidence>
<dbReference type="EMBL" id="JAAFOW010001897">
    <property type="protein sequence ID" value="KAF5258795.1"/>
    <property type="molecule type" value="Genomic_DNA"/>
</dbReference>
<organism evidence="5 6">
    <name type="scientific">Fusarium oxysporum</name>
    <name type="common">Fusarium vascular wilt</name>
    <dbReference type="NCBI Taxonomy" id="5507"/>
    <lineage>
        <taxon>Eukaryota</taxon>
        <taxon>Fungi</taxon>
        <taxon>Dikarya</taxon>
        <taxon>Ascomycota</taxon>
        <taxon>Pezizomycotina</taxon>
        <taxon>Sordariomycetes</taxon>
        <taxon>Hypocreomycetidae</taxon>
        <taxon>Hypocreales</taxon>
        <taxon>Nectriaceae</taxon>
        <taxon>Fusarium</taxon>
        <taxon>Fusarium oxysporum species complex</taxon>
    </lineage>
</organism>
<dbReference type="SUPFAM" id="SSF51735">
    <property type="entry name" value="NAD(P)-binding Rossmann-fold domains"/>
    <property type="match status" value="1"/>
</dbReference>
<protein>
    <recommendedName>
        <fullName evidence="4">BD-FAE-like domain-containing protein</fullName>
    </recommendedName>
</protein>
<dbReference type="GO" id="GO:0016491">
    <property type="term" value="F:oxidoreductase activity"/>
    <property type="evidence" value="ECO:0007669"/>
    <property type="project" value="UniProtKB-KW"/>
</dbReference>
<evidence type="ECO:0000259" key="4">
    <source>
        <dbReference type="Pfam" id="PF20434"/>
    </source>
</evidence>
<keyword evidence="3" id="KW-0560">Oxidoreductase</keyword>
<dbReference type="AlphaFoldDB" id="A0A8H5A8Q7"/>
<dbReference type="InterPro" id="IPR036291">
    <property type="entry name" value="NAD(P)-bd_dom_sf"/>
</dbReference>
<dbReference type="InterPro" id="IPR029058">
    <property type="entry name" value="AB_hydrolase_fold"/>
</dbReference>
<name>A0A8H5A8Q7_FUSOX</name>
<proteinExistence type="inferred from homology"/>
<gene>
    <name evidence="5" type="ORF">FOXYS1_10613</name>
</gene>
<comment type="similarity">
    <text evidence="1">Belongs to the NmrA-type oxidoreductase family. Isoflavone reductase subfamily.</text>
</comment>
<evidence type="ECO:0000313" key="5">
    <source>
        <dbReference type="EMBL" id="KAF5258795.1"/>
    </source>
</evidence>
<evidence type="ECO:0000313" key="6">
    <source>
        <dbReference type="Proteomes" id="UP000558688"/>
    </source>
</evidence>
<dbReference type="Gene3D" id="3.40.50.720">
    <property type="entry name" value="NAD(P)-binding Rossmann-like Domain"/>
    <property type="match status" value="1"/>
</dbReference>
<feature type="domain" description="BD-FAE-like" evidence="4">
    <location>
        <begin position="51"/>
        <end position="202"/>
    </location>
</feature>
<dbReference type="PANTHER" id="PTHR47706">
    <property type="entry name" value="NMRA-LIKE FAMILY PROTEIN"/>
    <property type="match status" value="1"/>
</dbReference>
<dbReference type="InterPro" id="IPR049492">
    <property type="entry name" value="BD-FAE-like_dom"/>
</dbReference>
<sequence length="550" mass="61550">MESLSKLEREINHSVGPTFATYAPLLAARREAIHSTRHETFQYGTGPRQALDIYYPRPNTSTEPKPVLVWIYGGGFTHGDKVLAEYADGTVYGNVGHFFAVTSGFTVVVPNYRLVSDGGRFPSGGEDLALAIAWVRDCLTKQDGYESINLFLMGNSAGGVHLATYMFHKQFTLSRESITKCTQRGAKLRAVIFLSVPFHFEHAATDRAEALEAYFGSKDLMAPSPLGLIRSNKLDDAVVQSGVKFSVWTGSLDPVDEILEPTADFQREWKGPSLQSFVLKGHNHMSPQLSLGTGITQEEEWGLASEQIHTVVSAIKILNDDAGKAESNLVRAASKSVSTKRFITSDWGYPIPEDSVLPQKTIRNSICHLLRESGLEWTRFFNGFFLDYYGLPHVESHMDPTTFIVDIPNRVAAIPEAGNDLMTWTYTRDVATFVVAALDVSDWQEETYCYGDKMTWNQFIQLAEEATSSKFTITYDDVSKLKRGEITELPGHLREYEYIPKPMLQAMFASFELHIVGGCFDFPDDRLLNRKCPSVKPKTVREMLSVWSKS</sequence>
<dbReference type="PANTHER" id="PTHR47706:SF4">
    <property type="entry name" value="NMRA-LIKE DOMAIN-CONTAINING PROTEIN"/>
    <property type="match status" value="1"/>
</dbReference>